<dbReference type="RefSeq" id="WP_013666026.1">
    <property type="nucleotide sequence ID" value="NZ_JBHLWO010000002.1"/>
</dbReference>
<keyword evidence="5 7" id="KW-1133">Transmembrane helix</keyword>
<sequence>MTEIFDFFQNLTNPEWIMENGGLYLLLFIVFAETGILLGFFLPGDPLLFITGMILANNTLPDVDSIWSLLYWILLISIAGILGNFLGYWTGKRSGSVLLKRKDSFLFKKKYIVQAQEFYEKKGGGAIILARFMPIVRTFAPIVAGIVKMDLRKFSIFNIAGSFIWVGVLVTAGYLLGENEWIKNNLEKIIFLIVLIATAPVLIKMLKGLRSKGLEKNAS</sequence>
<feature type="transmembrane region" description="Helical" evidence="7">
    <location>
        <begin position="21"/>
        <end position="42"/>
    </location>
</feature>
<organism evidence="9 10">
    <name type="scientific">Olivibacter oleidegradans</name>
    <dbReference type="NCBI Taxonomy" id="760123"/>
    <lineage>
        <taxon>Bacteria</taxon>
        <taxon>Pseudomonadati</taxon>
        <taxon>Bacteroidota</taxon>
        <taxon>Sphingobacteriia</taxon>
        <taxon>Sphingobacteriales</taxon>
        <taxon>Sphingobacteriaceae</taxon>
        <taxon>Olivibacter</taxon>
    </lineage>
</organism>
<evidence type="ECO:0000313" key="9">
    <source>
        <dbReference type="EMBL" id="MFC0318475.1"/>
    </source>
</evidence>
<keyword evidence="6 7" id="KW-0472">Membrane</keyword>
<keyword evidence="10" id="KW-1185">Reference proteome</keyword>
<gene>
    <name evidence="9" type="ORF">ACFFI0_09150</name>
</gene>
<dbReference type="InterPro" id="IPR032818">
    <property type="entry name" value="DedA-like"/>
</dbReference>
<evidence type="ECO:0000259" key="8">
    <source>
        <dbReference type="Pfam" id="PF09335"/>
    </source>
</evidence>
<evidence type="ECO:0000313" key="10">
    <source>
        <dbReference type="Proteomes" id="UP001589774"/>
    </source>
</evidence>
<protein>
    <submittedName>
        <fullName evidence="9">DedA family protein</fullName>
    </submittedName>
</protein>
<proteinExistence type="inferred from homology"/>
<evidence type="ECO:0000256" key="4">
    <source>
        <dbReference type="ARBA" id="ARBA00022692"/>
    </source>
</evidence>
<comment type="similarity">
    <text evidence="2 7">Belongs to the DedA family.</text>
</comment>
<dbReference type="PANTHER" id="PTHR30353:SF0">
    <property type="entry name" value="TRANSMEMBRANE PROTEIN"/>
    <property type="match status" value="1"/>
</dbReference>
<keyword evidence="4 7" id="KW-0812">Transmembrane</keyword>
<accession>A0ABV6HK18</accession>
<evidence type="ECO:0000256" key="1">
    <source>
        <dbReference type="ARBA" id="ARBA00004651"/>
    </source>
</evidence>
<evidence type="ECO:0000256" key="2">
    <source>
        <dbReference type="ARBA" id="ARBA00010792"/>
    </source>
</evidence>
<dbReference type="Proteomes" id="UP001589774">
    <property type="component" value="Unassembled WGS sequence"/>
</dbReference>
<evidence type="ECO:0000256" key="6">
    <source>
        <dbReference type="ARBA" id="ARBA00023136"/>
    </source>
</evidence>
<feature type="transmembrane region" description="Helical" evidence="7">
    <location>
        <begin position="156"/>
        <end position="177"/>
    </location>
</feature>
<evidence type="ECO:0000256" key="5">
    <source>
        <dbReference type="ARBA" id="ARBA00022989"/>
    </source>
</evidence>
<dbReference type="Pfam" id="PF09335">
    <property type="entry name" value="VTT_dom"/>
    <property type="match status" value="1"/>
</dbReference>
<evidence type="ECO:0000256" key="3">
    <source>
        <dbReference type="ARBA" id="ARBA00022475"/>
    </source>
</evidence>
<dbReference type="EMBL" id="JBHLWO010000002">
    <property type="protein sequence ID" value="MFC0318475.1"/>
    <property type="molecule type" value="Genomic_DNA"/>
</dbReference>
<dbReference type="InterPro" id="IPR032816">
    <property type="entry name" value="VTT_dom"/>
</dbReference>
<keyword evidence="3 7" id="KW-1003">Cell membrane</keyword>
<dbReference type="PANTHER" id="PTHR30353">
    <property type="entry name" value="INNER MEMBRANE PROTEIN DEDA-RELATED"/>
    <property type="match status" value="1"/>
</dbReference>
<comment type="caution">
    <text evidence="9">The sequence shown here is derived from an EMBL/GenBank/DDBJ whole genome shotgun (WGS) entry which is preliminary data.</text>
</comment>
<comment type="subcellular location">
    <subcellularLocation>
        <location evidence="1 7">Cell membrane</location>
        <topology evidence="1 7">Multi-pass membrane protein</topology>
    </subcellularLocation>
</comment>
<feature type="transmembrane region" description="Helical" evidence="7">
    <location>
        <begin position="69"/>
        <end position="91"/>
    </location>
</feature>
<name>A0ABV6HK18_9SPHI</name>
<feature type="domain" description="VTT" evidence="8">
    <location>
        <begin position="42"/>
        <end position="174"/>
    </location>
</feature>
<evidence type="ECO:0000256" key="7">
    <source>
        <dbReference type="RuleBase" id="RU367016"/>
    </source>
</evidence>
<reference evidence="9 10" key="1">
    <citation type="submission" date="2024-09" db="EMBL/GenBank/DDBJ databases">
        <authorList>
            <person name="Sun Q."/>
            <person name="Mori K."/>
        </authorList>
    </citation>
    <scope>NUCLEOTIDE SEQUENCE [LARGE SCALE GENOMIC DNA]</scope>
    <source>
        <strain evidence="9 10">CCM 7765</strain>
    </source>
</reference>
<feature type="transmembrane region" description="Helical" evidence="7">
    <location>
        <begin position="189"/>
        <end position="206"/>
    </location>
</feature>